<sequence length="107" mass="12345">MTVVRLFCLFFLLFIIYLSTSFNCLQNKCSLMCFFVFILKLCLMCVFSPFLSAELLCTFIVYTSKTSSPSSIDRHSKKIPFCVALFDFATFVMVFVWIALNLRSVLV</sequence>
<organism evidence="3">
    <name type="scientific">Culex pipiens</name>
    <name type="common">House mosquito</name>
    <dbReference type="NCBI Taxonomy" id="7175"/>
    <lineage>
        <taxon>Eukaryota</taxon>
        <taxon>Metazoa</taxon>
        <taxon>Ecdysozoa</taxon>
        <taxon>Arthropoda</taxon>
        <taxon>Hexapoda</taxon>
        <taxon>Insecta</taxon>
        <taxon>Pterygota</taxon>
        <taxon>Neoptera</taxon>
        <taxon>Endopterygota</taxon>
        <taxon>Diptera</taxon>
        <taxon>Nematocera</taxon>
        <taxon>Culicoidea</taxon>
        <taxon>Culicidae</taxon>
        <taxon>Culicinae</taxon>
        <taxon>Culicini</taxon>
        <taxon>Culex</taxon>
        <taxon>Culex</taxon>
    </lineage>
</organism>
<keyword evidence="1" id="KW-0812">Transmembrane</keyword>
<keyword evidence="1" id="KW-0472">Membrane</keyword>
<dbReference type="EMBL" id="HBUE01234561">
    <property type="protein sequence ID" value="CAG6546465.1"/>
    <property type="molecule type" value="Transcribed_RNA"/>
</dbReference>
<feature type="chain" id="PRO_5036428144" evidence="2">
    <location>
        <begin position="22"/>
        <end position="107"/>
    </location>
</feature>
<keyword evidence="2" id="KW-0732">Signal</keyword>
<feature type="signal peptide" evidence="2">
    <location>
        <begin position="1"/>
        <end position="21"/>
    </location>
</feature>
<protein>
    <submittedName>
        <fullName evidence="3">(northern house mosquito) hypothetical protein</fullName>
    </submittedName>
</protein>
<dbReference type="EMBL" id="HBUE01341447">
    <property type="protein sequence ID" value="CAG6598639.1"/>
    <property type="molecule type" value="Transcribed_RNA"/>
</dbReference>
<dbReference type="EMBL" id="HBUE01341448">
    <property type="protein sequence ID" value="CAG6598640.1"/>
    <property type="molecule type" value="Transcribed_RNA"/>
</dbReference>
<proteinExistence type="predicted"/>
<dbReference type="EMBL" id="HBUE01234560">
    <property type="protein sequence ID" value="CAG6546464.1"/>
    <property type="molecule type" value="Transcribed_RNA"/>
</dbReference>
<feature type="transmembrane region" description="Helical" evidence="1">
    <location>
        <begin position="81"/>
        <end position="100"/>
    </location>
</feature>
<evidence type="ECO:0000256" key="1">
    <source>
        <dbReference type="SAM" id="Phobius"/>
    </source>
</evidence>
<reference evidence="3" key="1">
    <citation type="submission" date="2021-05" db="EMBL/GenBank/DDBJ databases">
        <authorList>
            <person name="Alioto T."/>
            <person name="Alioto T."/>
            <person name="Gomez Garrido J."/>
        </authorList>
    </citation>
    <scope>NUCLEOTIDE SEQUENCE</scope>
</reference>
<dbReference type="AlphaFoldDB" id="A0A8D8I336"/>
<dbReference type="EMBL" id="HBUE01131934">
    <property type="protein sequence ID" value="CAG6496850.1"/>
    <property type="molecule type" value="Transcribed_RNA"/>
</dbReference>
<accession>A0A8D8I336</accession>
<evidence type="ECO:0000256" key="2">
    <source>
        <dbReference type="SAM" id="SignalP"/>
    </source>
</evidence>
<feature type="transmembrane region" description="Helical" evidence="1">
    <location>
        <begin position="34"/>
        <end position="61"/>
    </location>
</feature>
<name>A0A8D8I336_CULPI</name>
<keyword evidence="1" id="KW-1133">Transmembrane helix</keyword>
<evidence type="ECO:0000313" key="3">
    <source>
        <dbReference type="EMBL" id="CAG6546464.1"/>
    </source>
</evidence>